<organism evidence="1">
    <name type="scientific">bioreactor metagenome</name>
    <dbReference type="NCBI Taxonomy" id="1076179"/>
    <lineage>
        <taxon>unclassified sequences</taxon>
        <taxon>metagenomes</taxon>
        <taxon>ecological metagenomes</taxon>
    </lineage>
</organism>
<gene>
    <name evidence="1" type="ORF">SDC9_207185</name>
</gene>
<accession>A0A645JGI4</accession>
<reference evidence="1" key="1">
    <citation type="submission" date="2019-08" db="EMBL/GenBank/DDBJ databases">
        <authorList>
            <person name="Kucharzyk K."/>
            <person name="Murdoch R.W."/>
            <person name="Higgins S."/>
            <person name="Loffler F."/>
        </authorList>
    </citation>
    <scope>NUCLEOTIDE SEQUENCE</scope>
</reference>
<dbReference type="AlphaFoldDB" id="A0A645JGI4"/>
<comment type="caution">
    <text evidence="1">The sequence shown here is derived from an EMBL/GenBank/DDBJ whole genome shotgun (WGS) entry which is preliminary data.</text>
</comment>
<proteinExistence type="predicted"/>
<name>A0A645JGI4_9ZZZZ</name>
<protein>
    <submittedName>
        <fullName evidence="1">Uncharacterized protein</fullName>
    </submittedName>
</protein>
<dbReference type="EMBL" id="VSSQ01133503">
    <property type="protein sequence ID" value="MPN59464.1"/>
    <property type="molecule type" value="Genomic_DNA"/>
</dbReference>
<evidence type="ECO:0000313" key="1">
    <source>
        <dbReference type="EMBL" id="MPN59464.1"/>
    </source>
</evidence>
<sequence length="75" mass="7910">MLVHQESNFQLGSHAVGTGDQDGLFDSLKLGDKQAAKAAQRTDHAGNIGGFHQRLNAVDRLIAGGNVDTGRGVRI</sequence>